<protein>
    <submittedName>
        <fullName evidence="1">Uncharacterized protein</fullName>
    </submittedName>
</protein>
<accession>A0A1J4TRQ5</accession>
<dbReference type="AlphaFoldDB" id="A0A1J4TRQ5"/>
<evidence type="ECO:0000313" key="2">
    <source>
        <dbReference type="Proteomes" id="UP000183120"/>
    </source>
</evidence>
<dbReference type="EMBL" id="MNUY01000079">
    <property type="protein sequence ID" value="OIO12807.1"/>
    <property type="molecule type" value="Genomic_DNA"/>
</dbReference>
<dbReference type="Proteomes" id="UP000183120">
    <property type="component" value="Unassembled WGS sequence"/>
</dbReference>
<evidence type="ECO:0000313" key="1">
    <source>
        <dbReference type="EMBL" id="OIO12807.1"/>
    </source>
</evidence>
<name>A0A1J4TRQ5_9BACT</name>
<reference evidence="1 2" key="1">
    <citation type="journal article" date="2016" name="Environ. Microbiol.">
        <title>Genomic resolution of a cold subsurface aquifer community provides metabolic insights for novel microbes adapted to high CO concentrations.</title>
        <authorList>
            <person name="Probst A.J."/>
            <person name="Castelle C.J."/>
            <person name="Singh A."/>
            <person name="Brown C.T."/>
            <person name="Anantharaman K."/>
            <person name="Sharon I."/>
            <person name="Hug L.A."/>
            <person name="Burstein D."/>
            <person name="Emerson J.B."/>
            <person name="Thomas B.C."/>
            <person name="Banfield J.F."/>
        </authorList>
    </citation>
    <scope>NUCLEOTIDE SEQUENCE [LARGE SCALE GENOMIC DNA]</scope>
    <source>
        <strain evidence="1">CG1_02_37_22</strain>
    </source>
</reference>
<sequence>MHQEAPQALRQAIHTAPVDPMGDGKVTRFCKSKVDKWGEVNAAFGTSFAPQLEEFVPDPLEKEAFERYIAFTAITLANMADPLNTLVPAGMADERGRIEAEAAEHVVYRLGTEATEPDAFLSARDDFFHVLPDKRLPLPSTIIFPSSQENADGQPPDPERTDKILQLKVYISEQIDALLVKNRGKLEIRDMTQVYQRSLEYARKEIGLDNPPILNLTLGDVNLQKEMEPEFADVPYRMGLTGPKLRQIQERANAYENIMQEASINYPGYDVRALGWKL</sequence>
<comment type="caution">
    <text evidence="1">The sequence shown here is derived from an EMBL/GenBank/DDBJ whole genome shotgun (WGS) entry which is preliminary data.</text>
</comment>
<gene>
    <name evidence="1" type="ORF">AUJ73_05025</name>
</gene>
<organism evidence="1 2">
    <name type="scientific">Candidatus Gottesmanbacteria bacterium CG1_02_37_22</name>
    <dbReference type="NCBI Taxonomy" id="1805209"/>
    <lineage>
        <taxon>Bacteria</taxon>
        <taxon>Candidatus Gottesmaniibacteriota</taxon>
    </lineage>
</organism>
<proteinExistence type="predicted"/>